<organism evidence="2 3">
    <name type="scientific">Protopolystoma xenopodis</name>
    <dbReference type="NCBI Taxonomy" id="117903"/>
    <lineage>
        <taxon>Eukaryota</taxon>
        <taxon>Metazoa</taxon>
        <taxon>Spiralia</taxon>
        <taxon>Lophotrochozoa</taxon>
        <taxon>Platyhelminthes</taxon>
        <taxon>Monogenea</taxon>
        <taxon>Polyopisthocotylea</taxon>
        <taxon>Polystomatidea</taxon>
        <taxon>Polystomatidae</taxon>
        <taxon>Protopolystoma</taxon>
    </lineage>
</organism>
<reference evidence="2" key="1">
    <citation type="submission" date="2018-11" db="EMBL/GenBank/DDBJ databases">
        <authorList>
            <consortium name="Pathogen Informatics"/>
        </authorList>
    </citation>
    <scope>NUCLEOTIDE SEQUENCE</scope>
</reference>
<sequence length="46" mass="5219">MKQGTVKQLISLNDHEGAVILAEVCHGYLICATNLTYLRLFDLTRR</sequence>
<evidence type="ECO:0000313" key="2">
    <source>
        <dbReference type="EMBL" id="VEL11966.1"/>
    </source>
</evidence>
<dbReference type="Pfam" id="PF23385">
    <property type="entry name" value="Beta-prop_IFT140_2nd"/>
    <property type="match status" value="1"/>
</dbReference>
<dbReference type="InterPro" id="IPR056155">
    <property type="entry name" value="Beta-prop_IFT140_2nd"/>
</dbReference>
<proteinExistence type="predicted"/>
<dbReference type="EMBL" id="CAAALY010013384">
    <property type="protein sequence ID" value="VEL11966.1"/>
    <property type="molecule type" value="Genomic_DNA"/>
</dbReference>
<keyword evidence="3" id="KW-1185">Reference proteome</keyword>
<name>A0A3S5CIX6_9PLAT</name>
<dbReference type="OrthoDB" id="10258787at2759"/>
<dbReference type="AlphaFoldDB" id="A0A3S5CIX6"/>
<protein>
    <recommendedName>
        <fullName evidence="1">IFT140 second beta-propeller domain-containing protein</fullName>
    </recommendedName>
</protein>
<feature type="domain" description="IFT140 second beta-propeller" evidence="1">
    <location>
        <begin position="3"/>
        <end position="46"/>
    </location>
</feature>
<accession>A0A3S5CIX6</accession>
<dbReference type="Proteomes" id="UP000784294">
    <property type="component" value="Unassembled WGS sequence"/>
</dbReference>
<gene>
    <name evidence="2" type="ORF">PXEA_LOCUS5406</name>
</gene>
<evidence type="ECO:0000259" key="1">
    <source>
        <dbReference type="Pfam" id="PF23385"/>
    </source>
</evidence>
<comment type="caution">
    <text evidence="2">The sequence shown here is derived from an EMBL/GenBank/DDBJ whole genome shotgun (WGS) entry which is preliminary data.</text>
</comment>
<evidence type="ECO:0000313" key="3">
    <source>
        <dbReference type="Proteomes" id="UP000784294"/>
    </source>
</evidence>